<evidence type="ECO:0000313" key="2">
    <source>
        <dbReference type="Proteomes" id="UP000046395"/>
    </source>
</evidence>
<feature type="chain" id="PRO_5024421084" evidence="1">
    <location>
        <begin position="26"/>
        <end position="285"/>
    </location>
</feature>
<dbReference type="WBParaSite" id="TMUE_3000014139.1">
    <property type="protein sequence ID" value="TMUE_3000014139.1"/>
    <property type="gene ID" value="WBGene00293254"/>
</dbReference>
<proteinExistence type="predicted"/>
<reference evidence="3" key="1">
    <citation type="submission" date="2019-12" db="UniProtKB">
        <authorList>
            <consortium name="WormBaseParasite"/>
        </authorList>
    </citation>
    <scope>IDENTIFICATION</scope>
</reference>
<organism evidence="2 3">
    <name type="scientific">Trichuris muris</name>
    <name type="common">Mouse whipworm</name>
    <dbReference type="NCBI Taxonomy" id="70415"/>
    <lineage>
        <taxon>Eukaryota</taxon>
        <taxon>Metazoa</taxon>
        <taxon>Ecdysozoa</taxon>
        <taxon>Nematoda</taxon>
        <taxon>Enoplea</taxon>
        <taxon>Dorylaimia</taxon>
        <taxon>Trichinellida</taxon>
        <taxon>Trichuridae</taxon>
        <taxon>Trichuris</taxon>
    </lineage>
</organism>
<evidence type="ECO:0000256" key="1">
    <source>
        <dbReference type="SAM" id="SignalP"/>
    </source>
</evidence>
<evidence type="ECO:0000313" key="3">
    <source>
        <dbReference type="WBParaSite" id="TMUE_3000014139.1"/>
    </source>
</evidence>
<protein>
    <submittedName>
        <fullName evidence="3">Apple domain-containing protein</fullName>
    </submittedName>
</protein>
<keyword evidence="1" id="KW-0732">Signal</keyword>
<sequence length="285" mass="31288">MVPARLTIFLLLIFLSGSLKWEVQATSKVCRGRITYTPVADSMLDEITPYMLRKVKSLDECISMCLERLMFCYSVIYETPKKSTDGKALCKFAYWQASNCTAKLEKAPGMSAPPAGVSRAYSCIYCVDDYPGNGQQSLVEMAKALINKLAARRTAATVRCPEPPPTTQNCQNASDVVLDGEQVNTTETANTTSSYADESVCGTNFTFYHQPSDFPLQEATYSAVANVTDMLSCAIHCHRAVFCRAAFFDPLLGNCRLSYKKFPCVNREAPPGSNSTIVLSCIGCK</sequence>
<dbReference type="AlphaFoldDB" id="A0A5S6R4A6"/>
<dbReference type="Proteomes" id="UP000046395">
    <property type="component" value="Unassembled WGS sequence"/>
</dbReference>
<name>A0A5S6R4A6_TRIMR</name>
<feature type="signal peptide" evidence="1">
    <location>
        <begin position="1"/>
        <end position="25"/>
    </location>
</feature>
<accession>A0A5S6R4A6</accession>
<keyword evidence="2" id="KW-1185">Reference proteome</keyword>